<evidence type="ECO:0000313" key="2">
    <source>
        <dbReference type="Proteomes" id="UP000544134"/>
    </source>
</evidence>
<protein>
    <submittedName>
        <fullName evidence="1">Prepilin type IV pili</fullName>
    </submittedName>
</protein>
<proteinExistence type="predicted"/>
<dbReference type="EMBL" id="JABBGJ010000049">
    <property type="protein sequence ID" value="NMM03156.1"/>
    <property type="molecule type" value="Genomic_DNA"/>
</dbReference>
<dbReference type="Proteomes" id="UP000544134">
    <property type="component" value="Unassembled WGS sequence"/>
</dbReference>
<organism evidence="1 2">
    <name type="scientific">Paraburkholderia polaris</name>
    <dbReference type="NCBI Taxonomy" id="2728848"/>
    <lineage>
        <taxon>Bacteria</taxon>
        <taxon>Pseudomonadati</taxon>
        <taxon>Pseudomonadota</taxon>
        <taxon>Betaproteobacteria</taxon>
        <taxon>Burkholderiales</taxon>
        <taxon>Burkholderiaceae</taxon>
        <taxon>Paraburkholderia</taxon>
    </lineage>
</organism>
<dbReference type="Gene3D" id="3.30.1690.10">
    <property type="entry name" value="TcpA-like pilin"/>
    <property type="match status" value="1"/>
</dbReference>
<dbReference type="AlphaFoldDB" id="A0A848IQ83"/>
<gene>
    <name evidence="1" type="ORF">HHL24_35290</name>
</gene>
<dbReference type="SUPFAM" id="SSF54523">
    <property type="entry name" value="Pili subunits"/>
    <property type="match status" value="1"/>
</dbReference>
<sequence length="167" mass="16724">MEGILGRIVAIVLGLLALAAVGYAAYNGFSNSKASDVATGVTTVVENARAQFTQSATGYTKFTTANVASLNTAGILPSTWWNGTNAIDPWGNTVAFAAGAGGTSQGAITFGGGGSETQSQCVNVAQNLKDYVTLKVGTTTFTTAAPADPVTAAAACTGAVAFVLTFQ</sequence>
<dbReference type="InterPro" id="IPR045584">
    <property type="entry name" value="Pilin-like"/>
</dbReference>
<keyword evidence="2" id="KW-1185">Reference proteome</keyword>
<dbReference type="RefSeq" id="WP_169489908.1">
    <property type="nucleotide sequence ID" value="NZ_JABBGJ010000049.1"/>
</dbReference>
<evidence type="ECO:0000313" key="1">
    <source>
        <dbReference type="EMBL" id="NMM03156.1"/>
    </source>
</evidence>
<accession>A0A848IQ83</accession>
<reference evidence="1 2" key="1">
    <citation type="submission" date="2020-04" db="EMBL/GenBank/DDBJ databases">
        <title>Paraburkholderia sp. RP-4-7 isolated from soil.</title>
        <authorList>
            <person name="Dahal R.H."/>
        </authorList>
    </citation>
    <scope>NUCLEOTIDE SEQUENCE [LARGE SCALE GENOMIC DNA]</scope>
    <source>
        <strain evidence="1 2">RP-4-7</strain>
    </source>
</reference>
<name>A0A848IQ83_9BURK</name>
<comment type="caution">
    <text evidence="1">The sequence shown here is derived from an EMBL/GenBank/DDBJ whole genome shotgun (WGS) entry which is preliminary data.</text>
</comment>